<evidence type="ECO:0000313" key="3">
    <source>
        <dbReference type="EMBL" id="SYX85704.1"/>
    </source>
</evidence>
<dbReference type="PRINTS" id="PR00598">
    <property type="entry name" value="HTHMARR"/>
</dbReference>
<dbReference type="EMBL" id="LS992241">
    <property type="protein sequence ID" value="SYX85704.1"/>
    <property type="molecule type" value="Genomic_DNA"/>
</dbReference>
<accession>A0A383RGU0</accession>
<evidence type="ECO:0000259" key="2">
    <source>
        <dbReference type="PROSITE" id="PS50995"/>
    </source>
</evidence>
<protein>
    <submittedName>
        <fullName evidence="3">Transcriptional regulator</fullName>
    </submittedName>
</protein>
<dbReference type="RefSeq" id="WP_232055675.1">
    <property type="nucleotide sequence ID" value="NZ_LS992241.1"/>
</dbReference>
<proteinExistence type="predicted"/>
<evidence type="ECO:0000256" key="1">
    <source>
        <dbReference type="ARBA" id="ARBA00023125"/>
    </source>
</evidence>
<dbReference type="GO" id="GO:0006950">
    <property type="term" value="P:response to stress"/>
    <property type="evidence" value="ECO:0007669"/>
    <property type="project" value="TreeGrafter"/>
</dbReference>
<dbReference type="GO" id="GO:0003677">
    <property type="term" value="F:DNA binding"/>
    <property type="evidence" value="ECO:0007669"/>
    <property type="project" value="UniProtKB-KW"/>
</dbReference>
<name>A0A383RGU0_PAEAL</name>
<dbReference type="Pfam" id="PF12802">
    <property type="entry name" value="MarR_2"/>
    <property type="match status" value="1"/>
</dbReference>
<organism evidence="3 4">
    <name type="scientific">Paenibacillus alvei</name>
    <name type="common">Bacillus alvei</name>
    <dbReference type="NCBI Taxonomy" id="44250"/>
    <lineage>
        <taxon>Bacteria</taxon>
        <taxon>Bacillati</taxon>
        <taxon>Bacillota</taxon>
        <taxon>Bacilli</taxon>
        <taxon>Bacillales</taxon>
        <taxon>Paenibacillaceae</taxon>
        <taxon>Paenibacillus</taxon>
    </lineage>
</organism>
<dbReference type="InterPro" id="IPR039422">
    <property type="entry name" value="MarR/SlyA-like"/>
</dbReference>
<dbReference type="SUPFAM" id="SSF46785">
    <property type="entry name" value="Winged helix' DNA-binding domain"/>
    <property type="match status" value="1"/>
</dbReference>
<dbReference type="AlphaFoldDB" id="A0A383RGU0"/>
<reference evidence="4" key="1">
    <citation type="submission" date="2018-08" db="EMBL/GenBank/DDBJ databases">
        <authorList>
            <person name="Chevrot R."/>
        </authorList>
    </citation>
    <scope>NUCLEOTIDE SEQUENCE [LARGE SCALE GENOMIC DNA]</scope>
</reference>
<dbReference type="GO" id="GO:0003700">
    <property type="term" value="F:DNA-binding transcription factor activity"/>
    <property type="evidence" value="ECO:0007669"/>
    <property type="project" value="InterPro"/>
</dbReference>
<feature type="domain" description="HTH marR-type" evidence="2">
    <location>
        <begin position="39"/>
        <end position="174"/>
    </location>
</feature>
<dbReference type="PANTHER" id="PTHR33164">
    <property type="entry name" value="TRANSCRIPTIONAL REGULATOR, MARR FAMILY"/>
    <property type="match status" value="1"/>
</dbReference>
<dbReference type="SMART" id="SM00347">
    <property type="entry name" value="HTH_MARR"/>
    <property type="match status" value="1"/>
</dbReference>
<dbReference type="Proteomes" id="UP000304148">
    <property type="component" value="Chromosome"/>
</dbReference>
<dbReference type="InterPro" id="IPR036390">
    <property type="entry name" value="WH_DNA-bd_sf"/>
</dbReference>
<dbReference type="PANTHER" id="PTHR33164:SF57">
    <property type="entry name" value="MARR-FAMILY TRANSCRIPTIONAL REGULATOR"/>
    <property type="match status" value="1"/>
</dbReference>
<dbReference type="InterPro" id="IPR036388">
    <property type="entry name" value="WH-like_DNA-bd_sf"/>
</dbReference>
<keyword evidence="1" id="KW-0238">DNA-binding</keyword>
<dbReference type="Gene3D" id="1.10.10.10">
    <property type="entry name" value="Winged helix-like DNA-binding domain superfamily/Winged helix DNA-binding domain"/>
    <property type="match status" value="1"/>
</dbReference>
<gene>
    <name evidence="3" type="ORF">PBLR_14126</name>
</gene>
<dbReference type="PROSITE" id="PS50995">
    <property type="entry name" value="HTH_MARR_2"/>
    <property type="match status" value="1"/>
</dbReference>
<dbReference type="InterPro" id="IPR000835">
    <property type="entry name" value="HTH_MarR-typ"/>
</dbReference>
<sequence length="184" mass="20884">MNRKPAKEYPTEQQLPRLGTSPYLELMDRTASPDTDRESASLGLTMLWLGDNTLDLMDIQLSAFDITESKLDLLLLLSLHEGQELVTPSSLADRLGIRRSSVTALLNWLEKRNWIIREPYAKDGRMTHVRISSEGSRFVKEVLPTFWSTCASLVEELDKEEQALLKKVLVKLNANMEKRLGAGR</sequence>
<evidence type="ECO:0000313" key="4">
    <source>
        <dbReference type="Proteomes" id="UP000304148"/>
    </source>
</evidence>